<dbReference type="Pfam" id="PF02517">
    <property type="entry name" value="Rce1-like"/>
    <property type="match status" value="1"/>
</dbReference>
<proteinExistence type="predicted"/>
<organism evidence="3 4">
    <name type="scientific">Candidatus Viridilinea halotolerans</name>
    <dbReference type="NCBI Taxonomy" id="2491704"/>
    <lineage>
        <taxon>Bacteria</taxon>
        <taxon>Bacillati</taxon>
        <taxon>Chloroflexota</taxon>
        <taxon>Chloroflexia</taxon>
        <taxon>Chloroflexales</taxon>
        <taxon>Chloroflexineae</taxon>
        <taxon>Oscillochloridaceae</taxon>
        <taxon>Candidatus Viridilinea</taxon>
    </lineage>
</organism>
<evidence type="ECO:0000256" key="1">
    <source>
        <dbReference type="SAM" id="Phobius"/>
    </source>
</evidence>
<dbReference type="GO" id="GO:0004175">
    <property type="term" value="F:endopeptidase activity"/>
    <property type="evidence" value="ECO:0007669"/>
    <property type="project" value="UniProtKB-ARBA"/>
</dbReference>
<feature type="transmembrane region" description="Helical" evidence="1">
    <location>
        <begin position="6"/>
        <end position="25"/>
    </location>
</feature>
<protein>
    <recommendedName>
        <fullName evidence="2">CAAX prenyl protease 2/Lysostaphin resistance protein A-like domain-containing protein</fullName>
    </recommendedName>
</protein>
<comment type="caution">
    <text evidence="3">The sequence shown here is derived from an EMBL/GenBank/DDBJ whole genome shotgun (WGS) entry which is preliminary data.</text>
</comment>
<name>A0A426TVQ4_9CHLR</name>
<feature type="transmembrane region" description="Helical" evidence="1">
    <location>
        <begin position="161"/>
        <end position="178"/>
    </location>
</feature>
<keyword evidence="1" id="KW-0812">Transmembrane</keyword>
<feature type="transmembrane region" description="Helical" evidence="1">
    <location>
        <begin position="69"/>
        <end position="88"/>
    </location>
</feature>
<feature type="domain" description="CAAX prenyl protease 2/Lysostaphin resistance protein A-like" evidence="2">
    <location>
        <begin position="104"/>
        <end position="194"/>
    </location>
</feature>
<gene>
    <name evidence="3" type="ORF">EI684_15745</name>
</gene>
<reference evidence="3 4" key="1">
    <citation type="submission" date="2018-12" db="EMBL/GenBank/DDBJ databases">
        <title>Genome Sequence of Candidatus Viridilinea halotolerans isolated from saline sulfide-rich spring.</title>
        <authorList>
            <person name="Grouzdev D.S."/>
            <person name="Burganskaya E.I."/>
            <person name="Krutkina M.S."/>
            <person name="Sukhacheva M.V."/>
            <person name="Gorlenko V.M."/>
        </authorList>
    </citation>
    <scope>NUCLEOTIDE SEQUENCE [LARGE SCALE GENOMIC DNA]</scope>
    <source>
        <strain evidence="3">Chok-6</strain>
    </source>
</reference>
<keyword evidence="1" id="KW-0472">Membrane</keyword>
<accession>A0A426TVQ4</accession>
<dbReference type="Proteomes" id="UP000280307">
    <property type="component" value="Unassembled WGS sequence"/>
</dbReference>
<evidence type="ECO:0000259" key="2">
    <source>
        <dbReference type="Pfam" id="PF02517"/>
    </source>
</evidence>
<keyword evidence="1" id="KW-1133">Transmembrane helix</keyword>
<dbReference type="AlphaFoldDB" id="A0A426TVQ4"/>
<feature type="transmembrane region" description="Helical" evidence="1">
    <location>
        <begin position="130"/>
        <end position="149"/>
    </location>
</feature>
<evidence type="ECO:0000313" key="3">
    <source>
        <dbReference type="EMBL" id="RRR69390.1"/>
    </source>
</evidence>
<dbReference type="GO" id="GO:0080120">
    <property type="term" value="P:CAAX-box protein maturation"/>
    <property type="evidence" value="ECO:0007669"/>
    <property type="project" value="UniProtKB-ARBA"/>
</dbReference>
<feature type="transmembrane region" description="Helical" evidence="1">
    <location>
        <begin position="45"/>
        <end position="63"/>
    </location>
</feature>
<evidence type="ECO:0000313" key="4">
    <source>
        <dbReference type="Proteomes" id="UP000280307"/>
    </source>
</evidence>
<dbReference type="InterPro" id="IPR003675">
    <property type="entry name" value="Rce1/LyrA-like_dom"/>
</dbReference>
<dbReference type="EMBL" id="RSAS01000641">
    <property type="protein sequence ID" value="RRR69390.1"/>
    <property type="molecule type" value="Genomic_DNA"/>
</dbReference>
<sequence>MSLNIQLLSALLGYCVLWGISWWAAIGRGWGPAESDHAPTSRWLYLRRLLLAMLAIGGIYLVGGQTLAALGWHWSPWLLLIVAVGALMGAKNKGGFVPNGIAPIVLALFHTFATELYFRGYLFHHFTGLIGWWAWPLSACAYGGYYLTVHTVWAGGKRGRIAGMLLFTTLGFVFAGFYTLSGSFLGAWLGHFAAVLRFGARPRVHQTL</sequence>
<feature type="transmembrane region" description="Helical" evidence="1">
    <location>
        <begin position="100"/>
        <end position="118"/>
    </location>
</feature>